<feature type="region of interest" description="Disordered" evidence="1">
    <location>
        <begin position="106"/>
        <end position="190"/>
    </location>
</feature>
<sequence>MQLPAQGAEVHGFRLWSRLYPATGREGYVLVAFIVHRTLGRMAAQRESRMRSLEQAARPLFAGVPYQGGGEGVTAVDDHRALPETLDNPDGDRLYAIQLNGPSAPYRVRGRRAGSAAARVRRLRETVQRRPLAAGPDPWAARGAGPPVRTVRAGGPRPRRSRTPRPPPGGGSLRPRGGRRHDEEEPRPVR</sequence>
<reference evidence="2 3" key="1">
    <citation type="journal article" date="2010" name="Genome Biol. Evol.">
        <title>The sequence of a 1.8-mb bacterial linear plasmid reveals a rich evolutionary reservoir of secondary metabolic pathways.</title>
        <authorList>
            <person name="Medema M.H."/>
            <person name="Trefzer A."/>
            <person name="Kovalchuk A."/>
            <person name="van den Berg M."/>
            <person name="Mueller U."/>
            <person name="Heijne W."/>
            <person name="Wu L."/>
            <person name="Alam M.T."/>
            <person name="Ronning C.M."/>
            <person name="Nierman W.C."/>
            <person name="Bovenberg R.A.L."/>
            <person name="Breitling R."/>
            <person name="Takano E."/>
        </authorList>
    </citation>
    <scope>NUCLEOTIDE SEQUENCE [LARGE SCALE GENOMIC DNA]</scope>
    <source>
        <strain evidence="3">ATCC 27064 / DSM 738 / JCM 4710 / NBRC 13307 / NCIMB 12785 / NRRL 3585 / VKM Ac-602</strain>
        <plasmid evidence="2">pSCL4</plasmid>
    </source>
</reference>
<dbReference type="Proteomes" id="UP000002357">
    <property type="component" value="Plasmid pSCL4"/>
</dbReference>
<evidence type="ECO:0000313" key="2">
    <source>
        <dbReference type="EMBL" id="EFG03665.2"/>
    </source>
</evidence>
<organism evidence="2 3">
    <name type="scientific">Streptomyces clavuligerus</name>
    <dbReference type="NCBI Taxonomy" id="1901"/>
    <lineage>
        <taxon>Bacteria</taxon>
        <taxon>Bacillati</taxon>
        <taxon>Actinomycetota</taxon>
        <taxon>Actinomycetes</taxon>
        <taxon>Kitasatosporales</taxon>
        <taxon>Streptomycetaceae</taxon>
        <taxon>Streptomyces</taxon>
    </lineage>
</organism>
<geneLocation type="plasmid" evidence="2 3">
    <name>pSCL4</name>
</geneLocation>
<accession>B5GUF2</accession>
<keyword evidence="3" id="KW-1185">Reference proteome</keyword>
<evidence type="ECO:0000256" key="1">
    <source>
        <dbReference type="SAM" id="MobiDB-lite"/>
    </source>
</evidence>
<keyword evidence="2" id="KW-0614">Plasmid</keyword>
<dbReference type="AlphaFoldDB" id="B5GUF2"/>
<feature type="compositionally biased region" description="Basic and acidic residues" evidence="1">
    <location>
        <begin position="180"/>
        <end position="190"/>
    </location>
</feature>
<name>B5GUF2_STRCL</name>
<dbReference type="EMBL" id="CM000914">
    <property type="protein sequence ID" value="EFG03665.2"/>
    <property type="molecule type" value="Genomic_DNA"/>
</dbReference>
<protein>
    <submittedName>
        <fullName evidence="2">Uncharacterized protein</fullName>
    </submittedName>
</protein>
<proteinExistence type="predicted"/>
<dbReference type="OrthoDB" id="4336626at2"/>
<evidence type="ECO:0000313" key="3">
    <source>
        <dbReference type="Proteomes" id="UP000002357"/>
    </source>
</evidence>
<gene>
    <name evidence="2" type="ORF">SCLAV_p0174</name>
</gene>